<dbReference type="SUPFAM" id="SSF53098">
    <property type="entry name" value="Ribonuclease H-like"/>
    <property type="match status" value="2"/>
</dbReference>
<keyword evidence="12" id="KW-0175">Coiled coil</keyword>
<feature type="compositionally biased region" description="Polar residues" evidence="13">
    <location>
        <begin position="901"/>
        <end position="911"/>
    </location>
</feature>
<dbReference type="InterPro" id="IPR043128">
    <property type="entry name" value="Rev_trsase/Diguanyl_cyclase"/>
</dbReference>
<dbReference type="PANTHER" id="PTHR37984:SF5">
    <property type="entry name" value="PROTEIN NYNRIN-LIKE"/>
    <property type="match status" value="1"/>
</dbReference>
<keyword evidence="17" id="KW-1185">Reference proteome</keyword>
<evidence type="ECO:0000256" key="3">
    <source>
        <dbReference type="ARBA" id="ARBA00012493"/>
    </source>
</evidence>
<dbReference type="Gene3D" id="2.40.70.10">
    <property type="entry name" value="Acid Proteases"/>
    <property type="match status" value="1"/>
</dbReference>
<dbReference type="InterPro" id="IPR008906">
    <property type="entry name" value="HATC_C_dom"/>
</dbReference>
<dbReference type="InterPro" id="IPR043502">
    <property type="entry name" value="DNA/RNA_pol_sf"/>
</dbReference>
<dbReference type="GO" id="GO:0003964">
    <property type="term" value="F:RNA-directed DNA polymerase activity"/>
    <property type="evidence" value="ECO:0007669"/>
    <property type="project" value="UniProtKB-KW"/>
</dbReference>
<feature type="domain" description="Integrase catalytic" evidence="15">
    <location>
        <begin position="1721"/>
        <end position="1888"/>
    </location>
</feature>
<keyword evidence="4" id="KW-0808">Transferase</keyword>
<dbReference type="InterPro" id="IPR000477">
    <property type="entry name" value="RT_dom"/>
</dbReference>
<keyword evidence="10 16" id="KW-0695">RNA-directed DNA polymerase</keyword>
<evidence type="ECO:0000256" key="8">
    <source>
        <dbReference type="ARBA" id="ARBA00022801"/>
    </source>
</evidence>
<dbReference type="InterPro" id="IPR041588">
    <property type="entry name" value="Integrase_H2C2"/>
</dbReference>
<dbReference type="SUPFAM" id="SSF56672">
    <property type="entry name" value="DNA/RNA polymerases"/>
    <property type="match status" value="1"/>
</dbReference>
<evidence type="ECO:0000256" key="13">
    <source>
        <dbReference type="SAM" id="MobiDB-lite"/>
    </source>
</evidence>
<evidence type="ECO:0000256" key="5">
    <source>
        <dbReference type="ARBA" id="ARBA00022695"/>
    </source>
</evidence>
<keyword evidence="6" id="KW-0540">Nuclease</keyword>
<protein>
    <recommendedName>
        <fullName evidence="3">RNA-directed DNA polymerase</fullName>
        <ecNumber evidence="3">2.7.7.49</ecNumber>
    </recommendedName>
</protein>
<accession>A0A0B4GFV7</accession>
<dbReference type="Pfam" id="PF17921">
    <property type="entry name" value="Integrase_H2C2"/>
    <property type="match status" value="1"/>
</dbReference>
<dbReference type="Gene3D" id="1.10.340.70">
    <property type="match status" value="1"/>
</dbReference>
<dbReference type="GO" id="GO:0004519">
    <property type="term" value="F:endonuclease activity"/>
    <property type="evidence" value="ECO:0007669"/>
    <property type="project" value="UniProtKB-KW"/>
</dbReference>
<dbReference type="PANTHER" id="PTHR37984">
    <property type="entry name" value="PROTEIN CBG26694"/>
    <property type="match status" value="1"/>
</dbReference>
<organism evidence="16 17">
    <name type="scientific">Metarhizium guizhouense (strain ARSEF 977)</name>
    <dbReference type="NCBI Taxonomy" id="1276136"/>
    <lineage>
        <taxon>Eukaryota</taxon>
        <taxon>Fungi</taxon>
        <taxon>Dikarya</taxon>
        <taxon>Ascomycota</taxon>
        <taxon>Pezizomycotina</taxon>
        <taxon>Sordariomycetes</taxon>
        <taxon>Hypocreomycetidae</taxon>
        <taxon>Hypocreales</taxon>
        <taxon>Clavicipitaceae</taxon>
        <taxon>Metarhizium</taxon>
    </lineage>
</organism>
<gene>
    <name evidence="16" type="ORF">MGU_11273</name>
</gene>
<dbReference type="InterPro" id="IPR016197">
    <property type="entry name" value="Chromo-like_dom_sf"/>
</dbReference>
<evidence type="ECO:0000259" key="14">
    <source>
        <dbReference type="PROSITE" id="PS50013"/>
    </source>
</evidence>
<dbReference type="GO" id="GO:0006338">
    <property type="term" value="P:chromatin remodeling"/>
    <property type="evidence" value="ECO:0007669"/>
    <property type="project" value="UniProtKB-ARBA"/>
</dbReference>
<dbReference type="Gene3D" id="3.10.10.10">
    <property type="entry name" value="HIV Type 1 Reverse Transcriptase, subunit A, domain 1"/>
    <property type="match status" value="1"/>
</dbReference>
<evidence type="ECO:0000256" key="10">
    <source>
        <dbReference type="ARBA" id="ARBA00022918"/>
    </source>
</evidence>
<feature type="region of interest" description="Disordered" evidence="13">
    <location>
        <begin position="861"/>
        <end position="956"/>
    </location>
</feature>
<feature type="domain" description="Chromo" evidence="14">
    <location>
        <begin position="2058"/>
        <end position="2113"/>
    </location>
</feature>
<keyword evidence="11" id="KW-0496">Mitochondrion</keyword>
<dbReference type="HOGENOM" id="CLU_000384_38_1_1"/>
<dbReference type="EMBL" id="AZNH01000158">
    <property type="protein sequence ID" value="KID81363.1"/>
    <property type="molecule type" value="Genomic_DNA"/>
</dbReference>
<reference evidence="16 17" key="1">
    <citation type="journal article" date="2014" name="Proc. Natl. Acad. Sci. U.S.A.">
        <title>Trajectory and genomic determinants of fungal-pathogen speciation and host adaptation.</title>
        <authorList>
            <person name="Hu X."/>
            <person name="Xiao G."/>
            <person name="Zheng P."/>
            <person name="Shang Y."/>
            <person name="Su Y."/>
            <person name="Zhang X."/>
            <person name="Liu X."/>
            <person name="Zhan S."/>
            <person name="St Leger R.J."/>
            <person name="Wang C."/>
        </authorList>
    </citation>
    <scope>NUCLEOTIDE SEQUENCE [LARGE SCALE GENOMIC DNA]</scope>
    <source>
        <strain evidence="16 17">ARSEF 977</strain>
    </source>
</reference>
<evidence type="ECO:0000256" key="7">
    <source>
        <dbReference type="ARBA" id="ARBA00022759"/>
    </source>
</evidence>
<dbReference type="GO" id="GO:0016787">
    <property type="term" value="F:hydrolase activity"/>
    <property type="evidence" value="ECO:0007669"/>
    <property type="project" value="UniProtKB-KW"/>
</dbReference>
<evidence type="ECO:0000256" key="12">
    <source>
        <dbReference type="SAM" id="Coils"/>
    </source>
</evidence>
<comment type="subunit">
    <text evidence="2">Component of the NuA4 histone acetyltransferase complex.</text>
</comment>
<sequence length="2155" mass="246693">MSSSRASSPVSIPPSTASPPPSTPLDSSPHATPGPPLFETDAPHCEVDIDWGNIWHCGKRLVGAKRRPRHKRVVGTKIKESRIYRHGANLEHNGVRYWLCRLCHERKSYSTALYASSGTSHAARHLLRQHQITEFGKTRPSLGTPFTLAASSASSSSPSLSRQASLGFQITSHFDERVWKARFVDWIILEDVTFRQASSERLKWLIANGGELASQLLPEHHTTVCSWICQTFAARQQTILNLVKNAKSSIHLSFDLWTASNASNYIGIVGHFVDIEGEKRDVLLGLPRLVGPHSGENIAFYVKEVVDQYELGSKLGYFMLDNAESNDTCLETLARWFPMDVRRRRLRCIGHVISIIVRAAIFGSNISTFEAELRGATDEFRFEVWAKKGAIGKLHNLATYIRRTDQQRQALRQLQTELAGDDTIFTFEIIVDGKTRWNSIYMMIKRALELRSAIELYQSRWQKPRNDPNHRDLTKDFLNAADWVKLERFYEFLKPFYILTKTIEGNANKPGAKGGHGAVRETLKTMDYLFIKFKQAAYETRLEDASHFKSGIDCGWAKLEDYYVKSDRTPVYRAALALHPSYGYDYFERHWKKAMGKPQWYNDMQSAVSDLFDEYRRHAEVETEAQTGFSEDDDGIDTDANEYSSFGKRSISSLNAQRKKAKAVSELDRFQTRQIYAEDLDVASPLEWWRRHQHEYPVLYRMALDLFSIPGMSAECERVFSQTKKMITDERNQLSPEAVEADQLQKHLVDSGCSARAFADRGFIRTNKIQTEKLPKPRTLILADGKVADNITHYVILPVSMGNHIEPCVFFITTLSPDTPLIFGLPWLQRHNPTIDWARMTLLFQSQYCLTRCCSTPCFAPTVPSARPRPHDTASPTESQPPRQRDQAYIEDTEDEGYGSGDSTRTASSYRPPSIEDSDDEEPHPKGRVELDIPQTLTPGQDHYRTFRPNRPRFPLEPETRARMIPNRPQLKPAAVTLKAGSRRPVHQEHHAPPMPQLSVPIPPTPNGTCPPDPYDRPDLSDIKMLAATNFLQFCKGGATQCMKITWPELDAIQTEPPLLKLPDLPESVFHNILEKPGDHAAISQLFPSAFHDFLDDCYSQEHLRRVTDADIDKFLKGKPDLSHEDIKARLPEWLQDKITGFLTHLANELPPRRGWDHTIELIPGREPPYQKNRPLSPRELLVVRKWLDDNLSKGFIRESRARCAAPLLLAAKPGGGVRICQDYRGLNSVTIKNRYPLPLIRETLDALCHAKYYTKLDVIAAFNKLRIAEGHEWKTAFITRFGLFESLVMPFGLCNAPASFQHYINHTLYDLLDKISSDGIQMDPDKVATVTGWEKPANVRELQRFLGFANFYRRFIRDFSSICRPLNDLLRKESAWRWAEQQQHAFMQLKTAFTTGPALAFFDYNRKTVLETDAYDWASGGVLSQYDDDGSLRPVAYFSSKHSAAECNYEIYDKELLAIIKALEEWRPELEGNASEFEIMTDHKNLEYFTTTKVLNQRQVRWSKFLSQFNFRIIYRPGSKAVRPDALSRRSQDMPSKSDVEDDRLKQRRKTLLPRDRFDPSALADLLGDIDDTTPMAAAPVTTLAPDLERPIDDIIDQAYNNSDLAQTMLTALRDPSVKRWPKSIRRELRIAMQDCKVRGNRIYYRDRLFLPPTDEAKIQVIYRTHSSGPGGHPGRVKTLDLITRTYWWPRMSQDVEIFVKGCDLCVRTKTSRSAPPGFLQPLPVPFRAWSDISVDYITPLPDCKRFQSVYKHILVIVCRLTKMRHFIATRTLNSDELADAFVSRVYALHGAPDNIVSDRGPQFVSEFWRQLSRRLGISLKHSSAYHPETDGQTERMNSGVEQYLRAFMSFHQNDWVDWLPLAEFAANNATSDTTGVSPFFANYGFHPRLGIEPADPCPPNLSMAQRRGFYKANTVAERFERILDQLRALAQQSINRYERNANESRTESPIYHVGQEAWLSTKYLKTNRPMKKGDDKWTGPYEILSVYPRACRLQLPDRIRIFPVFHNSLLRPVSTDEDGNRIGLPGQSEINENESRNIRGRILERDDETEEVVEKWLFDSILDCRNKDGLQYLVKWKYHAPSWQPASDLKGQDDTLLEFHREHPDKPGPATWVKKPPAQPRRSLRLRRVPLPTVKGVSFAATQLVKQIGVHFR</sequence>
<proteinExistence type="predicted"/>
<dbReference type="Proteomes" id="UP000031192">
    <property type="component" value="Unassembled WGS sequence"/>
</dbReference>
<dbReference type="InterPro" id="IPR000953">
    <property type="entry name" value="Chromo/chromo_shadow_dom"/>
</dbReference>
<comment type="subcellular location">
    <subcellularLocation>
        <location evidence="1">Mitochondrion</location>
    </subcellularLocation>
</comment>
<keyword evidence="9" id="KW-0694">RNA-binding</keyword>
<dbReference type="InterPro" id="IPR050951">
    <property type="entry name" value="Retrovirus_Pol_polyprotein"/>
</dbReference>
<dbReference type="CDD" id="cd01647">
    <property type="entry name" value="RT_LTR"/>
    <property type="match status" value="1"/>
</dbReference>
<evidence type="ECO:0000313" key="17">
    <source>
        <dbReference type="Proteomes" id="UP000031192"/>
    </source>
</evidence>
<dbReference type="InterPro" id="IPR036397">
    <property type="entry name" value="RNaseH_sf"/>
</dbReference>
<evidence type="ECO:0000313" key="16">
    <source>
        <dbReference type="EMBL" id="KID81363.1"/>
    </source>
</evidence>
<keyword evidence="7" id="KW-0255">Endonuclease</keyword>
<dbReference type="FunFam" id="3.30.70.270:FF:000063">
    <property type="entry name" value="Zinc knuckle domaincontaining protein"/>
    <property type="match status" value="1"/>
</dbReference>
<evidence type="ECO:0000259" key="15">
    <source>
        <dbReference type="PROSITE" id="PS50994"/>
    </source>
</evidence>
<feature type="region of interest" description="Disordered" evidence="13">
    <location>
        <begin position="1525"/>
        <end position="1547"/>
    </location>
</feature>
<dbReference type="SUPFAM" id="SSF54160">
    <property type="entry name" value="Chromo domain-like"/>
    <property type="match status" value="1"/>
</dbReference>
<evidence type="ECO:0000256" key="6">
    <source>
        <dbReference type="ARBA" id="ARBA00022722"/>
    </source>
</evidence>
<dbReference type="EC" id="2.7.7.49" evidence="3"/>
<dbReference type="Gene3D" id="3.30.420.10">
    <property type="entry name" value="Ribonuclease H-like superfamily/Ribonuclease H"/>
    <property type="match status" value="1"/>
</dbReference>
<dbReference type="InterPro" id="IPR001584">
    <property type="entry name" value="Integrase_cat-core"/>
</dbReference>
<feature type="compositionally biased region" description="Low complexity" evidence="13">
    <location>
        <begin position="1"/>
        <end position="15"/>
    </location>
</feature>
<dbReference type="Gene3D" id="3.30.70.270">
    <property type="match status" value="1"/>
</dbReference>
<dbReference type="GO" id="GO:0046983">
    <property type="term" value="F:protein dimerization activity"/>
    <property type="evidence" value="ECO:0007669"/>
    <property type="project" value="InterPro"/>
</dbReference>
<feature type="compositionally biased region" description="Basic and acidic residues" evidence="13">
    <location>
        <begin position="1525"/>
        <end position="1546"/>
    </location>
</feature>
<dbReference type="PROSITE" id="PS50994">
    <property type="entry name" value="INTEGRASE"/>
    <property type="match status" value="1"/>
</dbReference>
<evidence type="ECO:0000256" key="9">
    <source>
        <dbReference type="ARBA" id="ARBA00022884"/>
    </source>
</evidence>
<feature type="region of interest" description="Disordered" evidence="13">
    <location>
        <begin position="978"/>
        <end position="1000"/>
    </location>
</feature>
<dbReference type="PROSITE" id="PS50013">
    <property type="entry name" value="CHROMO_2"/>
    <property type="match status" value="1"/>
</dbReference>
<evidence type="ECO:0000256" key="11">
    <source>
        <dbReference type="ARBA" id="ARBA00023128"/>
    </source>
</evidence>
<evidence type="ECO:0000256" key="4">
    <source>
        <dbReference type="ARBA" id="ARBA00022679"/>
    </source>
</evidence>
<feature type="region of interest" description="Disordered" evidence="13">
    <location>
        <begin position="1"/>
        <end position="39"/>
    </location>
</feature>
<dbReference type="GO" id="GO:0015074">
    <property type="term" value="P:DNA integration"/>
    <property type="evidence" value="ECO:0007669"/>
    <property type="project" value="InterPro"/>
</dbReference>
<dbReference type="CDD" id="cd09274">
    <property type="entry name" value="RNase_HI_RT_Ty3"/>
    <property type="match status" value="1"/>
</dbReference>
<dbReference type="InterPro" id="IPR041373">
    <property type="entry name" value="RT_RNaseH"/>
</dbReference>
<evidence type="ECO:0000256" key="2">
    <source>
        <dbReference type="ARBA" id="ARBA00011353"/>
    </source>
</evidence>
<dbReference type="CDD" id="cd00024">
    <property type="entry name" value="CD_CSD"/>
    <property type="match status" value="1"/>
</dbReference>
<dbReference type="Pfam" id="PF00078">
    <property type="entry name" value="RVT_1"/>
    <property type="match status" value="1"/>
</dbReference>
<dbReference type="CDD" id="cd00303">
    <property type="entry name" value="retropepsin_like"/>
    <property type="match status" value="1"/>
</dbReference>
<dbReference type="Pfam" id="PF00665">
    <property type="entry name" value="rve"/>
    <property type="match status" value="1"/>
</dbReference>
<keyword evidence="5" id="KW-0548">Nucleotidyltransferase</keyword>
<evidence type="ECO:0000256" key="1">
    <source>
        <dbReference type="ARBA" id="ARBA00004173"/>
    </source>
</evidence>
<dbReference type="Pfam" id="PF05699">
    <property type="entry name" value="Dimer_Tnp_hAT"/>
    <property type="match status" value="1"/>
</dbReference>
<dbReference type="GO" id="GO:0005634">
    <property type="term" value="C:nucleus"/>
    <property type="evidence" value="ECO:0007669"/>
    <property type="project" value="UniProtKB-ARBA"/>
</dbReference>
<dbReference type="Gene3D" id="2.40.50.40">
    <property type="match status" value="1"/>
</dbReference>
<keyword evidence="8" id="KW-0378">Hydrolase</keyword>
<dbReference type="InterPro" id="IPR012337">
    <property type="entry name" value="RNaseH-like_sf"/>
</dbReference>
<dbReference type="InterPro" id="IPR021109">
    <property type="entry name" value="Peptidase_aspartic_dom_sf"/>
</dbReference>
<dbReference type="Pfam" id="PF17917">
    <property type="entry name" value="RT_RNaseH"/>
    <property type="match status" value="1"/>
</dbReference>
<comment type="caution">
    <text evidence="16">The sequence shown here is derived from an EMBL/GenBank/DDBJ whole genome shotgun (WGS) entry which is preliminary data.</text>
</comment>
<feature type="coiled-coil region" evidence="12">
    <location>
        <begin position="1918"/>
        <end position="1949"/>
    </location>
</feature>
<name>A0A0B4GFV7_METGA</name>
<dbReference type="GO" id="GO:0005739">
    <property type="term" value="C:mitochondrion"/>
    <property type="evidence" value="ECO:0007669"/>
    <property type="project" value="UniProtKB-SubCell"/>
</dbReference>
<dbReference type="GO" id="GO:0003723">
    <property type="term" value="F:RNA binding"/>
    <property type="evidence" value="ECO:0007669"/>
    <property type="project" value="UniProtKB-KW"/>
</dbReference>